<dbReference type="InterPro" id="IPR011004">
    <property type="entry name" value="Trimer_LpxA-like_sf"/>
</dbReference>
<dbReference type="Gene3D" id="2.160.10.10">
    <property type="entry name" value="Hexapeptide repeat proteins"/>
    <property type="match status" value="1"/>
</dbReference>
<reference evidence="3 4" key="1">
    <citation type="submission" date="2019-12" db="EMBL/GenBank/DDBJ databases">
        <title>Comparative genomics gives insights into the taxonomy of the Azoarcus-Aromatoleum group and reveals separate origins of nif in the plant-associated Azoarcus and non-plant-associated Aromatoleum sub-groups.</title>
        <authorList>
            <person name="Lafos M."/>
            <person name="Maluk M."/>
            <person name="Batista M."/>
            <person name="Junghare M."/>
            <person name="Carmona M."/>
            <person name="Faoro H."/>
            <person name="Cruz L.M."/>
            <person name="Battistoni F."/>
            <person name="De Souza E."/>
            <person name="Pedrosa F."/>
            <person name="Chen W.-M."/>
            <person name="Poole P.S."/>
            <person name="Dixon R.A."/>
            <person name="James E.K."/>
        </authorList>
    </citation>
    <scope>NUCLEOTIDE SEQUENCE [LARGE SCALE GENOMIC DNA]</scope>
    <source>
        <strain evidence="3 4">22Lin</strain>
    </source>
</reference>
<proteinExistence type="inferred from homology"/>
<keyword evidence="4" id="KW-1185">Reference proteome</keyword>
<dbReference type="EMBL" id="WTVQ01000004">
    <property type="protein sequence ID" value="NMG73940.1"/>
    <property type="molecule type" value="Genomic_DNA"/>
</dbReference>
<comment type="caution">
    <text evidence="3">The sequence shown here is derived from an EMBL/GenBank/DDBJ whole genome shotgun (WGS) entry which is preliminary data.</text>
</comment>
<dbReference type="CDD" id="cd03360">
    <property type="entry name" value="LbH_AT_putative"/>
    <property type="match status" value="1"/>
</dbReference>
<evidence type="ECO:0000259" key="2">
    <source>
        <dbReference type="Pfam" id="PF17836"/>
    </source>
</evidence>
<comment type="similarity">
    <text evidence="1">Belongs to the transferase hexapeptide repeat family.</text>
</comment>
<dbReference type="SUPFAM" id="SSF51161">
    <property type="entry name" value="Trimeric LpxA-like enzymes"/>
    <property type="match status" value="1"/>
</dbReference>
<dbReference type="Gene3D" id="3.40.50.20">
    <property type="match status" value="1"/>
</dbReference>
<dbReference type="Proteomes" id="UP000648984">
    <property type="component" value="Unassembled WGS sequence"/>
</dbReference>
<evidence type="ECO:0000256" key="1">
    <source>
        <dbReference type="ARBA" id="ARBA00007274"/>
    </source>
</evidence>
<gene>
    <name evidence="3" type="ORF">GPA25_04115</name>
</gene>
<organism evidence="3 4">
    <name type="scientific">Aromatoleum diolicum</name>
    <dbReference type="NCBI Taxonomy" id="75796"/>
    <lineage>
        <taxon>Bacteria</taxon>
        <taxon>Pseudomonadati</taxon>
        <taxon>Pseudomonadota</taxon>
        <taxon>Betaproteobacteria</taxon>
        <taxon>Rhodocyclales</taxon>
        <taxon>Rhodocyclaceae</taxon>
        <taxon>Aromatoleum</taxon>
    </lineage>
</organism>
<dbReference type="Pfam" id="PF17836">
    <property type="entry name" value="PglD_N"/>
    <property type="match status" value="1"/>
</dbReference>
<dbReference type="RefSeq" id="WP_169259079.1">
    <property type="nucleotide sequence ID" value="NZ_WTVQ01000004.1"/>
</dbReference>
<feature type="domain" description="PglD N-terminal" evidence="2">
    <location>
        <begin position="7"/>
        <end position="85"/>
    </location>
</feature>
<name>A0ABX1Q8S3_9RHOO</name>
<protein>
    <submittedName>
        <fullName evidence="3">Acetyltransferase</fullName>
    </submittedName>
</protein>
<evidence type="ECO:0000313" key="4">
    <source>
        <dbReference type="Proteomes" id="UP000648984"/>
    </source>
</evidence>
<dbReference type="InterPro" id="IPR020019">
    <property type="entry name" value="AcTrfase_PglD-like"/>
</dbReference>
<dbReference type="PANTHER" id="PTHR43300:SF7">
    <property type="entry name" value="UDP-N-ACETYLBACILLOSAMINE N-ACETYLTRANSFERASE"/>
    <property type="match status" value="1"/>
</dbReference>
<sequence>MTQPLFAVYGASGFGREVMPLAREHLSQQGISAARLVFVDDNPEATEVNGQRVLTYAEFLQTNASEWHSVLAIGSSAVREKLAARCAADGIRAWTVSAANVVVMDEVWLGEGAILSPFVTLTSNIRIGVHFHANIYGYVAHDCVIGDFVTFAPGVKCNGNIVIEDHAYIGTGAIIKQGRPGQPLVIGRGAVVGMGAVVTKDVPPGVTVVGNPAKPLMKG</sequence>
<accession>A0ABX1Q8S3</accession>
<dbReference type="InterPro" id="IPR050179">
    <property type="entry name" value="Trans_hexapeptide_repeat"/>
</dbReference>
<dbReference type="PANTHER" id="PTHR43300">
    <property type="entry name" value="ACETYLTRANSFERASE"/>
    <property type="match status" value="1"/>
</dbReference>
<dbReference type="InterPro" id="IPR041561">
    <property type="entry name" value="PglD_N"/>
</dbReference>
<dbReference type="NCBIfam" id="TIGR03570">
    <property type="entry name" value="NeuD_NnaD"/>
    <property type="match status" value="1"/>
</dbReference>
<evidence type="ECO:0000313" key="3">
    <source>
        <dbReference type="EMBL" id="NMG73940.1"/>
    </source>
</evidence>